<dbReference type="GO" id="GO:0016787">
    <property type="term" value="F:hydrolase activity"/>
    <property type="evidence" value="ECO:0007669"/>
    <property type="project" value="UniProtKB-KW"/>
</dbReference>
<feature type="domain" description="Peptidase S9 prolyl oligopeptidase catalytic" evidence="1">
    <location>
        <begin position="127"/>
        <end position="251"/>
    </location>
</feature>
<keyword evidence="2" id="KW-0378">Hydrolase</keyword>
<reference evidence="2 3" key="1">
    <citation type="submission" date="2023-01" db="EMBL/GenBank/DDBJ databases">
        <title>Novel species of the genus Asticcacaulis isolated from rivers.</title>
        <authorList>
            <person name="Lu H."/>
        </authorList>
    </citation>
    <scope>NUCLEOTIDE SEQUENCE [LARGE SCALE GENOMIC DNA]</scope>
    <source>
        <strain evidence="2 3">BYS171W</strain>
    </source>
</reference>
<dbReference type="Proteomes" id="UP001214854">
    <property type="component" value="Unassembled WGS sequence"/>
</dbReference>
<evidence type="ECO:0000259" key="1">
    <source>
        <dbReference type="Pfam" id="PF00326"/>
    </source>
</evidence>
<proteinExistence type="predicted"/>
<accession>A0ABT5HRL4</accession>
<dbReference type="InterPro" id="IPR029058">
    <property type="entry name" value="AB_hydrolase_fold"/>
</dbReference>
<dbReference type="SUPFAM" id="SSF53474">
    <property type="entry name" value="alpha/beta-Hydrolases"/>
    <property type="match status" value="1"/>
</dbReference>
<dbReference type="InterPro" id="IPR001375">
    <property type="entry name" value="Peptidase_S9_cat"/>
</dbReference>
<dbReference type="Gene3D" id="3.40.50.1820">
    <property type="entry name" value="alpha/beta hydrolase"/>
    <property type="match status" value="1"/>
</dbReference>
<protein>
    <submittedName>
        <fullName evidence="2">Alpha/beta hydrolase</fullName>
    </submittedName>
</protein>
<dbReference type="EMBL" id="JAQQKX010000003">
    <property type="protein sequence ID" value="MDC7682710.1"/>
    <property type="molecule type" value="Genomic_DNA"/>
</dbReference>
<dbReference type="PANTHER" id="PTHR12277">
    <property type="entry name" value="ALPHA/BETA HYDROLASE DOMAIN-CONTAINING PROTEIN"/>
    <property type="match status" value="1"/>
</dbReference>
<evidence type="ECO:0000313" key="2">
    <source>
        <dbReference type="EMBL" id="MDC7682710.1"/>
    </source>
</evidence>
<dbReference type="PANTHER" id="PTHR12277:SF81">
    <property type="entry name" value="PROTEIN ABHD13"/>
    <property type="match status" value="1"/>
</dbReference>
<dbReference type="Pfam" id="PF00326">
    <property type="entry name" value="Peptidase_S9"/>
    <property type="match status" value="1"/>
</dbReference>
<keyword evidence="3" id="KW-1185">Reference proteome</keyword>
<organism evidence="2 3">
    <name type="scientific">Asticcacaulis aquaticus</name>
    <dbReference type="NCBI Taxonomy" id="2984212"/>
    <lineage>
        <taxon>Bacteria</taxon>
        <taxon>Pseudomonadati</taxon>
        <taxon>Pseudomonadota</taxon>
        <taxon>Alphaproteobacteria</taxon>
        <taxon>Caulobacterales</taxon>
        <taxon>Caulobacteraceae</taxon>
        <taxon>Asticcacaulis</taxon>
    </lineage>
</organism>
<evidence type="ECO:0000313" key="3">
    <source>
        <dbReference type="Proteomes" id="UP001214854"/>
    </source>
</evidence>
<dbReference type="RefSeq" id="WP_272747193.1">
    <property type="nucleotide sequence ID" value="NZ_JAQQKX010000003.1"/>
</dbReference>
<name>A0ABT5HRL4_9CAUL</name>
<sequence length="274" mass="30206">MKWIMRGALTLLLTVALAYAGVCAYLYIKQRDMLYIPPKEVVAPNVEGVAIEVVTIATPDGETLNGWYTPPAKKDGLVFLYLPGQGGGLDMQAGRYKRMAAKGMGFLSLAYRGFFGSTGQPTEAGILTDGLAAYDWLIRQGYKPEQIVLHGHSLGSGPATYIATQRNARGLILEAPFTAASDVAQERYPYVPVGMLMKDKFANRERIRDVHMPVLIVHGDRDSVVPYHHGERLFALANEPKIFKRMAGEDHSTLTRAGVYDIYWAWLGLTSAKP</sequence>
<comment type="caution">
    <text evidence="2">The sequence shown here is derived from an EMBL/GenBank/DDBJ whole genome shotgun (WGS) entry which is preliminary data.</text>
</comment>
<gene>
    <name evidence="2" type="ORF">PQU92_05445</name>
</gene>